<protein>
    <submittedName>
        <fullName evidence="10">Homeobox domain-containing protein</fullName>
    </submittedName>
</protein>
<dbReference type="GO" id="GO:0003677">
    <property type="term" value="F:DNA binding"/>
    <property type="evidence" value="ECO:0007669"/>
    <property type="project" value="UniProtKB-UniRule"/>
</dbReference>
<dbReference type="PROSITE" id="PS00027">
    <property type="entry name" value="HOMEOBOX_1"/>
    <property type="match status" value="1"/>
</dbReference>
<dbReference type="Gene3D" id="1.10.10.60">
    <property type="entry name" value="Homeodomain-like"/>
    <property type="match status" value="1"/>
</dbReference>
<dbReference type="STRING" id="1561998.A0A1I7T699"/>
<evidence type="ECO:0000256" key="4">
    <source>
        <dbReference type="ARBA" id="ARBA00023242"/>
    </source>
</evidence>
<evidence type="ECO:0000256" key="2">
    <source>
        <dbReference type="ARBA" id="ARBA00023125"/>
    </source>
</evidence>
<evidence type="ECO:0000256" key="5">
    <source>
        <dbReference type="PROSITE-ProRule" id="PRU00108"/>
    </source>
</evidence>
<dbReference type="InterPro" id="IPR001356">
    <property type="entry name" value="HD"/>
</dbReference>
<evidence type="ECO:0000313" key="10">
    <source>
        <dbReference type="WBParaSite" id="Csp11.Scaffold520.g2816.t1"/>
    </source>
</evidence>
<dbReference type="PANTHER" id="PTHR24333">
    <property type="entry name" value="HOMEO BOX HB9 LIKE A-RELATED"/>
    <property type="match status" value="1"/>
</dbReference>
<keyword evidence="3 5" id="KW-0371">Homeobox</keyword>
<dbReference type="GO" id="GO:0000981">
    <property type="term" value="F:DNA-binding transcription factor activity, RNA polymerase II-specific"/>
    <property type="evidence" value="ECO:0007669"/>
    <property type="project" value="InterPro"/>
</dbReference>
<keyword evidence="4 5" id="KW-0539">Nucleus</keyword>
<evidence type="ECO:0000256" key="3">
    <source>
        <dbReference type="ARBA" id="ARBA00023155"/>
    </source>
</evidence>
<proteinExistence type="predicted"/>
<dbReference type="SMART" id="SM00389">
    <property type="entry name" value="HOX"/>
    <property type="match status" value="1"/>
</dbReference>
<dbReference type="PANTHER" id="PTHR24333:SF5">
    <property type="entry name" value="VENT HOMEOBOX"/>
    <property type="match status" value="1"/>
</dbReference>
<evidence type="ECO:0000259" key="8">
    <source>
        <dbReference type="PROSITE" id="PS50071"/>
    </source>
</evidence>
<organism evidence="9 10">
    <name type="scientific">Caenorhabditis tropicalis</name>
    <dbReference type="NCBI Taxonomy" id="1561998"/>
    <lineage>
        <taxon>Eukaryota</taxon>
        <taxon>Metazoa</taxon>
        <taxon>Ecdysozoa</taxon>
        <taxon>Nematoda</taxon>
        <taxon>Chromadorea</taxon>
        <taxon>Rhabditida</taxon>
        <taxon>Rhabditina</taxon>
        <taxon>Rhabditomorpha</taxon>
        <taxon>Rhabditoidea</taxon>
        <taxon>Rhabditidae</taxon>
        <taxon>Peloderinae</taxon>
        <taxon>Caenorhabditis</taxon>
    </lineage>
</organism>
<dbReference type="AlphaFoldDB" id="A0A1I7T699"/>
<comment type="subcellular location">
    <subcellularLocation>
        <location evidence="1 5 6">Nucleus</location>
    </subcellularLocation>
</comment>
<dbReference type="CDD" id="cd00086">
    <property type="entry name" value="homeodomain"/>
    <property type="match status" value="1"/>
</dbReference>
<reference evidence="10" key="1">
    <citation type="submission" date="2016-11" db="UniProtKB">
        <authorList>
            <consortium name="WormBaseParasite"/>
        </authorList>
    </citation>
    <scope>IDENTIFICATION</scope>
</reference>
<feature type="domain" description="Homeobox" evidence="8">
    <location>
        <begin position="88"/>
        <end position="148"/>
    </location>
</feature>
<evidence type="ECO:0000256" key="1">
    <source>
        <dbReference type="ARBA" id="ARBA00004123"/>
    </source>
</evidence>
<evidence type="ECO:0000313" key="9">
    <source>
        <dbReference type="Proteomes" id="UP000095282"/>
    </source>
</evidence>
<dbReference type="eggNOG" id="KOG0850">
    <property type="taxonomic scope" value="Eukaryota"/>
</dbReference>
<dbReference type="PROSITE" id="PS50071">
    <property type="entry name" value="HOMEOBOX_2"/>
    <property type="match status" value="1"/>
</dbReference>
<keyword evidence="2 5" id="KW-0238">DNA-binding</keyword>
<keyword evidence="7" id="KW-0175">Coiled coil</keyword>
<feature type="DNA-binding region" description="Homeobox" evidence="5">
    <location>
        <begin position="90"/>
        <end position="149"/>
    </location>
</feature>
<dbReference type="GO" id="GO:0005634">
    <property type="term" value="C:nucleus"/>
    <property type="evidence" value="ECO:0007669"/>
    <property type="project" value="UniProtKB-SubCell"/>
</dbReference>
<dbReference type="WBParaSite" id="Csp11.Scaffold520.g2816.t1">
    <property type="protein sequence ID" value="Csp11.Scaffold520.g2816.t1"/>
    <property type="gene ID" value="Csp11.Scaffold520.g2816"/>
</dbReference>
<dbReference type="SUPFAM" id="SSF46689">
    <property type="entry name" value="Homeodomain-like"/>
    <property type="match status" value="1"/>
</dbReference>
<name>A0A1I7T699_9PELO</name>
<sequence length="182" mass="21027">MSMATPMASPCFPGQQHPQQAIPMYPQYMPIAVDESIIIQAQAQAQANAYYAWFNSINYQQAAPSHHPYAMNPQNIQHAFHLAANDNRRGKGARQPFAEWQLNLLRQRFAEDETIKVQERRQLAKIVKLSEVQIKVWFQNRRHKLRREQREKAAAREELLEEMNGVMKKVELNGGEDSDGNN</sequence>
<accession>A0A1I7T699</accession>
<keyword evidence="9" id="KW-1185">Reference proteome</keyword>
<dbReference type="Pfam" id="PF00046">
    <property type="entry name" value="Homeodomain"/>
    <property type="match status" value="1"/>
</dbReference>
<evidence type="ECO:0000256" key="6">
    <source>
        <dbReference type="RuleBase" id="RU000682"/>
    </source>
</evidence>
<dbReference type="InterPro" id="IPR050848">
    <property type="entry name" value="Homeobox_TF"/>
</dbReference>
<evidence type="ECO:0000256" key="7">
    <source>
        <dbReference type="SAM" id="Coils"/>
    </source>
</evidence>
<dbReference type="InterPro" id="IPR017970">
    <property type="entry name" value="Homeobox_CS"/>
</dbReference>
<dbReference type="InterPro" id="IPR009057">
    <property type="entry name" value="Homeodomain-like_sf"/>
</dbReference>
<dbReference type="Proteomes" id="UP000095282">
    <property type="component" value="Unplaced"/>
</dbReference>
<feature type="coiled-coil region" evidence="7">
    <location>
        <begin position="138"/>
        <end position="165"/>
    </location>
</feature>